<name>A0A7I5E8N5_HAECO</name>
<dbReference type="Gene3D" id="2.40.70.10">
    <property type="entry name" value="Acid Proteases"/>
    <property type="match status" value="1"/>
</dbReference>
<reference evidence="2" key="1">
    <citation type="submission" date="2020-12" db="UniProtKB">
        <authorList>
            <consortium name="WormBaseParasite"/>
        </authorList>
    </citation>
    <scope>IDENTIFICATION</scope>
    <source>
        <strain evidence="2">MHco3</strain>
    </source>
</reference>
<dbReference type="AlphaFoldDB" id="A0A7I5E8N5"/>
<dbReference type="InterPro" id="IPR021109">
    <property type="entry name" value="Peptidase_aspartic_dom_sf"/>
</dbReference>
<dbReference type="WBParaSite" id="HCON_00069590-00001">
    <property type="protein sequence ID" value="HCON_00069590-00001"/>
    <property type="gene ID" value="HCON_00069590"/>
</dbReference>
<sequence>MTASALIDSGSMASIIPITLLEKAQANGYDVDALFTFSAKEVGPVYDASAGNEMKIVGAVTLEVTLDGGGEDKVTFHITPLSQDEVLLGMNSLQKLGVRISIIGSDAEGASGCPKGKGTDLNKVEVAKVTRRAYVSPHTSAMIEVDCRETGPEERVLWTNRKEVASGIFKVCDQRTTIPVHNDGDTAIVFKVGEEVGEWSTEKWNEKWEDLNPLLLDSVYRAVNKEERRQQLTQQLDESSGKGQLDDELVSVLKENEDAFAVSEKELYRTTLTEMDIDTAEHPPVKLKARPLSIRLMLRELLEDLQARHN</sequence>
<evidence type="ECO:0000313" key="2">
    <source>
        <dbReference type="WBParaSite" id="HCON_00069590-00001"/>
    </source>
</evidence>
<accession>A0A7I5E8N5</accession>
<evidence type="ECO:0000313" key="1">
    <source>
        <dbReference type="Proteomes" id="UP000025227"/>
    </source>
</evidence>
<keyword evidence="1" id="KW-1185">Reference proteome</keyword>
<dbReference type="Proteomes" id="UP000025227">
    <property type="component" value="Unplaced"/>
</dbReference>
<dbReference type="OrthoDB" id="5865526at2759"/>
<organism evidence="1 2">
    <name type="scientific">Haemonchus contortus</name>
    <name type="common">Barber pole worm</name>
    <dbReference type="NCBI Taxonomy" id="6289"/>
    <lineage>
        <taxon>Eukaryota</taxon>
        <taxon>Metazoa</taxon>
        <taxon>Ecdysozoa</taxon>
        <taxon>Nematoda</taxon>
        <taxon>Chromadorea</taxon>
        <taxon>Rhabditida</taxon>
        <taxon>Rhabditina</taxon>
        <taxon>Rhabditomorpha</taxon>
        <taxon>Strongyloidea</taxon>
        <taxon>Trichostrongylidae</taxon>
        <taxon>Haemonchus</taxon>
    </lineage>
</organism>
<proteinExistence type="predicted"/>
<protein>
    <submittedName>
        <fullName evidence="2">Peptidase A2 domain-containing protein</fullName>
    </submittedName>
</protein>
<dbReference type="CDD" id="cd00303">
    <property type="entry name" value="retropepsin_like"/>
    <property type="match status" value="1"/>
</dbReference>